<gene>
    <name evidence="5" type="ORF">FRUB_10582</name>
</gene>
<dbReference type="AlphaFoldDB" id="A0A225CZ42"/>
<dbReference type="PANTHER" id="PTHR30386">
    <property type="entry name" value="MEMBRANE FUSION SUBUNIT OF EMRAB-TOLC MULTIDRUG EFFLUX PUMP"/>
    <property type="match status" value="1"/>
</dbReference>
<comment type="caution">
    <text evidence="5">The sequence shown here is derived from an EMBL/GenBank/DDBJ whole genome shotgun (WGS) entry which is preliminary data.</text>
</comment>
<dbReference type="GO" id="GO:0030313">
    <property type="term" value="C:cell envelope"/>
    <property type="evidence" value="ECO:0007669"/>
    <property type="project" value="UniProtKB-SubCell"/>
</dbReference>
<dbReference type="Pfam" id="PF25917">
    <property type="entry name" value="BSH_RND"/>
    <property type="match status" value="1"/>
</dbReference>
<evidence type="ECO:0000259" key="4">
    <source>
        <dbReference type="Pfam" id="PF25917"/>
    </source>
</evidence>
<dbReference type="Gene3D" id="2.40.50.100">
    <property type="match status" value="1"/>
</dbReference>
<dbReference type="SUPFAM" id="SSF111369">
    <property type="entry name" value="HlyD-like secretion proteins"/>
    <property type="match status" value="3"/>
</dbReference>
<dbReference type="InterPro" id="IPR050739">
    <property type="entry name" value="MFP"/>
</dbReference>
<feature type="domain" description="Multidrug resistance protein MdtA-like alpha-helical hairpin" evidence="3">
    <location>
        <begin position="123"/>
        <end position="179"/>
    </location>
</feature>
<sequence length="466" mass="51305">MALGWFLYPTAVRAFTTVSTDDAYVNSHITFVAPRVGGQVAEVFVDDNYRVAKGDLLVRLDPEPYRVKVAIKQAALDSARADATAALSQVKATEALARSQRWKLETAVQQVDNQVALLRARVAALRADQATLRRARADFKRSEKLASGSAISQEELDQRRQVVSVADAQLRQALEEVAQVRVGLGLKPTPTRWDQVADWADDAPGWAELMQTPPNLNQTFSSVRQALAELVQTVAQFSSDFDLPLSEDTPIAVIEKFRERDMQGRNVDRVLRDLLPKAPAVIQANAKVLQAEKDLAQAQLDLSYCEVRAEIDGVIGRRNINPGNYVTTGQQIMTIRSLTDIWIDCNFKETQLADVRIGQRVDLHVDMYGSRRVYAGRVSGFSTGTGSTLSLLPPQNATGNFVKVVQRLPVRVDLTEPPPPEAPLFAGTSVVPYVFVREAPTGPQAGQYLRARNEPITPAPATEKKP</sequence>
<name>A0A225CZ42_9BACT</name>
<reference evidence="6" key="1">
    <citation type="submission" date="2017-06" db="EMBL/GenBank/DDBJ databases">
        <title>Genome analysis of Fimbriiglobus ruber SP5, the first member of the order Planctomycetales with confirmed chitinolytic capability.</title>
        <authorList>
            <person name="Ravin N.V."/>
            <person name="Rakitin A.L."/>
            <person name="Ivanova A.A."/>
            <person name="Beletsky A.V."/>
            <person name="Kulichevskaya I.S."/>
            <person name="Mardanov A.V."/>
            <person name="Dedysh S.N."/>
        </authorList>
    </citation>
    <scope>NUCLEOTIDE SEQUENCE [LARGE SCALE GENOMIC DNA]</scope>
    <source>
        <strain evidence="6">SP5</strain>
    </source>
</reference>
<dbReference type="InterPro" id="IPR058624">
    <property type="entry name" value="MdtA-like_HH"/>
</dbReference>
<evidence type="ECO:0000313" key="6">
    <source>
        <dbReference type="Proteomes" id="UP000214646"/>
    </source>
</evidence>
<dbReference type="Proteomes" id="UP000214646">
    <property type="component" value="Unassembled WGS sequence"/>
</dbReference>
<feature type="region of interest" description="Disordered" evidence="2">
    <location>
        <begin position="444"/>
        <end position="466"/>
    </location>
</feature>
<evidence type="ECO:0000256" key="2">
    <source>
        <dbReference type="SAM" id="MobiDB-lite"/>
    </source>
</evidence>
<organism evidence="5 6">
    <name type="scientific">Fimbriiglobus ruber</name>
    <dbReference type="NCBI Taxonomy" id="1908690"/>
    <lineage>
        <taxon>Bacteria</taxon>
        <taxon>Pseudomonadati</taxon>
        <taxon>Planctomycetota</taxon>
        <taxon>Planctomycetia</taxon>
        <taxon>Gemmatales</taxon>
        <taxon>Gemmataceae</taxon>
        <taxon>Fimbriiglobus</taxon>
    </lineage>
</organism>
<dbReference type="Gene3D" id="1.10.287.470">
    <property type="entry name" value="Helix hairpin bin"/>
    <property type="match status" value="1"/>
</dbReference>
<dbReference type="Pfam" id="PF25876">
    <property type="entry name" value="HH_MFP_RND"/>
    <property type="match status" value="1"/>
</dbReference>
<dbReference type="Gene3D" id="2.40.30.170">
    <property type="match status" value="1"/>
</dbReference>
<dbReference type="EMBL" id="NIDE01000020">
    <property type="protein sequence ID" value="OWK34611.1"/>
    <property type="molecule type" value="Genomic_DNA"/>
</dbReference>
<dbReference type="PANTHER" id="PTHR30386:SF19">
    <property type="entry name" value="MULTIDRUG EXPORT PROTEIN EMRA-RELATED"/>
    <property type="match status" value="1"/>
</dbReference>
<comment type="subcellular location">
    <subcellularLocation>
        <location evidence="1">Cell envelope</location>
    </subcellularLocation>
</comment>
<dbReference type="GO" id="GO:0055085">
    <property type="term" value="P:transmembrane transport"/>
    <property type="evidence" value="ECO:0007669"/>
    <property type="project" value="InterPro"/>
</dbReference>
<evidence type="ECO:0000256" key="1">
    <source>
        <dbReference type="ARBA" id="ARBA00004196"/>
    </source>
</evidence>
<keyword evidence="6" id="KW-1185">Reference proteome</keyword>
<accession>A0A225CZ42</accession>
<dbReference type="InterPro" id="IPR058625">
    <property type="entry name" value="MdtA-like_BSH"/>
</dbReference>
<protein>
    <submittedName>
        <fullName evidence="5">Membrane fusion component of tripartite multidrug resistance system</fullName>
    </submittedName>
</protein>
<evidence type="ECO:0000259" key="3">
    <source>
        <dbReference type="Pfam" id="PF25876"/>
    </source>
</evidence>
<feature type="domain" description="Multidrug resistance protein MdtA-like barrel-sandwich hybrid" evidence="4">
    <location>
        <begin position="32"/>
        <end position="333"/>
    </location>
</feature>
<evidence type="ECO:0000313" key="5">
    <source>
        <dbReference type="EMBL" id="OWK34611.1"/>
    </source>
</evidence>
<proteinExistence type="predicted"/>